<evidence type="ECO:0000256" key="5">
    <source>
        <dbReference type="SAM" id="Phobius"/>
    </source>
</evidence>
<sequence length="256" mass="28666">MLLTCASNVLTADEVPNDIPMGYIPKKIYAIVAGCCYIFTAGACLVWSIRYWGRYMLAIVIPALFYALGLFLRVVVANDPTNVTKPQILTKVFVASDVATFLVQGSGGGMVASDNPNTKKIGEKVFLAGLIAQLVSFVIYSCLFAVFVFRLRKHRLEQWNYRPDGIFRHWLVLVAAMAISCQNITIRSVFRVVENAQGFYGYLAIHEQYFYTLDCLVLWFGITVFIIVWPPRYLTGYRTGSSRNNAPEITPADSKA</sequence>
<evidence type="ECO:0000256" key="2">
    <source>
        <dbReference type="ARBA" id="ARBA00022692"/>
    </source>
</evidence>
<name>A0A0K6FYE9_9AGAM</name>
<feature type="transmembrane region" description="Helical" evidence="5">
    <location>
        <begin position="28"/>
        <end position="49"/>
    </location>
</feature>
<reference evidence="6 7" key="1">
    <citation type="submission" date="2015-07" db="EMBL/GenBank/DDBJ databases">
        <authorList>
            <person name="Noorani M."/>
        </authorList>
    </citation>
    <scope>NUCLEOTIDE SEQUENCE [LARGE SCALE GENOMIC DNA]</scope>
    <source>
        <strain evidence="6">BBA 69670</strain>
    </source>
</reference>
<keyword evidence="3 5" id="KW-1133">Transmembrane helix</keyword>
<dbReference type="EMBL" id="CYGV01001228">
    <property type="protein sequence ID" value="CUA71295.1"/>
    <property type="molecule type" value="Genomic_DNA"/>
</dbReference>
<dbReference type="InterPro" id="IPR007568">
    <property type="entry name" value="RTA1"/>
</dbReference>
<dbReference type="Proteomes" id="UP000044841">
    <property type="component" value="Unassembled WGS sequence"/>
</dbReference>
<comment type="subcellular location">
    <subcellularLocation>
        <location evidence="1">Membrane</location>
        <topology evidence="1">Multi-pass membrane protein</topology>
    </subcellularLocation>
</comment>
<dbReference type="Pfam" id="PF04479">
    <property type="entry name" value="RTA1"/>
    <property type="match status" value="1"/>
</dbReference>
<dbReference type="GO" id="GO:0016020">
    <property type="term" value="C:membrane"/>
    <property type="evidence" value="ECO:0007669"/>
    <property type="project" value="UniProtKB-SubCell"/>
</dbReference>
<keyword evidence="4 5" id="KW-0472">Membrane</keyword>
<protein>
    <submittedName>
        <fullName evidence="6">Uncharacterized protein</fullName>
    </submittedName>
</protein>
<feature type="transmembrane region" description="Helical" evidence="5">
    <location>
        <begin position="210"/>
        <end position="229"/>
    </location>
</feature>
<feature type="transmembrane region" description="Helical" evidence="5">
    <location>
        <begin position="55"/>
        <end position="76"/>
    </location>
</feature>
<keyword evidence="2 5" id="KW-0812">Transmembrane</keyword>
<feature type="transmembrane region" description="Helical" evidence="5">
    <location>
        <begin position="88"/>
        <end position="105"/>
    </location>
</feature>
<evidence type="ECO:0000256" key="3">
    <source>
        <dbReference type="ARBA" id="ARBA00022989"/>
    </source>
</evidence>
<dbReference type="PANTHER" id="PTHR31465:SF1">
    <property type="entry name" value="PROTEIN RTA1-RELATED"/>
    <property type="match status" value="1"/>
</dbReference>
<keyword evidence="7" id="KW-1185">Reference proteome</keyword>
<feature type="transmembrane region" description="Helical" evidence="5">
    <location>
        <begin position="125"/>
        <end position="149"/>
    </location>
</feature>
<evidence type="ECO:0000256" key="1">
    <source>
        <dbReference type="ARBA" id="ARBA00004141"/>
    </source>
</evidence>
<organism evidence="6 7">
    <name type="scientific">Rhizoctonia solani</name>
    <dbReference type="NCBI Taxonomy" id="456999"/>
    <lineage>
        <taxon>Eukaryota</taxon>
        <taxon>Fungi</taxon>
        <taxon>Dikarya</taxon>
        <taxon>Basidiomycota</taxon>
        <taxon>Agaricomycotina</taxon>
        <taxon>Agaricomycetes</taxon>
        <taxon>Cantharellales</taxon>
        <taxon>Ceratobasidiaceae</taxon>
        <taxon>Rhizoctonia</taxon>
    </lineage>
</organism>
<accession>A0A0K6FYE9</accession>
<gene>
    <name evidence="6" type="ORF">RSOLAG22IIIB_09469</name>
</gene>
<feature type="transmembrane region" description="Helical" evidence="5">
    <location>
        <begin position="170"/>
        <end position="190"/>
    </location>
</feature>
<proteinExistence type="predicted"/>
<evidence type="ECO:0000313" key="6">
    <source>
        <dbReference type="EMBL" id="CUA71295.1"/>
    </source>
</evidence>
<dbReference type="PANTHER" id="PTHR31465">
    <property type="entry name" value="PROTEIN RTA1-RELATED"/>
    <property type="match status" value="1"/>
</dbReference>
<dbReference type="AlphaFoldDB" id="A0A0K6FYE9"/>
<evidence type="ECO:0000256" key="4">
    <source>
        <dbReference type="ARBA" id="ARBA00023136"/>
    </source>
</evidence>
<evidence type="ECO:0000313" key="7">
    <source>
        <dbReference type="Proteomes" id="UP000044841"/>
    </source>
</evidence>